<proteinExistence type="predicted"/>
<feature type="region of interest" description="Disordered" evidence="1">
    <location>
        <begin position="258"/>
        <end position="277"/>
    </location>
</feature>
<comment type="caution">
    <text evidence="2">The sequence shown here is derived from an EMBL/GenBank/DDBJ whole genome shotgun (WGS) entry which is preliminary data.</text>
</comment>
<evidence type="ECO:0000313" key="2">
    <source>
        <dbReference type="EMBL" id="GFH30615.1"/>
    </source>
</evidence>
<reference evidence="2 3" key="1">
    <citation type="submission" date="2020-02" db="EMBL/GenBank/DDBJ databases">
        <title>Draft genome sequence of Haematococcus lacustris strain NIES-144.</title>
        <authorList>
            <person name="Morimoto D."/>
            <person name="Nakagawa S."/>
            <person name="Yoshida T."/>
            <person name="Sawayama S."/>
        </authorList>
    </citation>
    <scope>NUCLEOTIDE SEQUENCE [LARGE SCALE GENOMIC DNA]</scope>
    <source>
        <strain evidence="2 3">NIES-144</strain>
    </source>
</reference>
<dbReference type="Proteomes" id="UP000485058">
    <property type="component" value="Unassembled WGS sequence"/>
</dbReference>
<gene>
    <name evidence="2" type="ORF">HaLaN_29500</name>
</gene>
<dbReference type="EMBL" id="BLLF01005024">
    <property type="protein sequence ID" value="GFH30615.1"/>
    <property type="molecule type" value="Genomic_DNA"/>
</dbReference>
<dbReference type="AlphaFoldDB" id="A0A6A0AD36"/>
<evidence type="ECO:0000256" key="1">
    <source>
        <dbReference type="SAM" id="MobiDB-lite"/>
    </source>
</evidence>
<accession>A0A6A0AD36</accession>
<keyword evidence="3" id="KW-1185">Reference proteome</keyword>
<feature type="compositionally biased region" description="Polar residues" evidence="1">
    <location>
        <begin position="197"/>
        <end position="219"/>
    </location>
</feature>
<name>A0A6A0AD36_HAELA</name>
<feature type="compositionally biased region" description="Low complexity" evidence="1">
    <location>
        <begin position="231"/>
        <end position="241"/>
    </location>
</feature>
<organism evidence="2 3">
    <name type="scientific">Haematococcus lacustris</name>
    <name type="common">Green alga</name>
    <name type="synonym">Haematococcus pluvialis</name>
    <dbReference type="NCBI Taxonomy" id="44745"/>
    <lineage>
        <taxon>Eukaryota</taxon>
        <taxon>Viridiplantae</taxon>
        <taxon>Chlorophyta</taxon>
        <taxon>core chlorophytes</taxon>
        <taxon>Chlorophyceae</taxon>
        <taxon>CS clade</taxon>
        <taxon>Chlamydomonadales</taxon>
        <taxon>Haematococcaceae</taxon>
        <taxon>Haematococcus</taxon>
    </lineage>
</organism>
<sequence length="277" mass="29767">MPPSCDPRIDSRPRRPTVLRYRTPSKWAPDPAPVLLHHAPLQAHKPGPVVVPSINSPVQRIVQGGGVRALRAHAHKPEVGVQVYSCATHKPCVRPTSWPAGKPPGRVVCRPLTSAPAGAPLCPDPPGHLECKAVGGIQVVALEVTGAVHLPCSARLVVVNVEHSVPQASRVPHHWHCMQRVAGYQAVKGLAGQGRSELTGQRCGRSNSRSAVQQANTLQWGRRKAGRAVEGPAAAPWPGAGHQDEASNLLRSAWRSVGSGHKVQTWRGPPRCRLRRR</sequence>
<evidence type="ECO:0000313" key="3">
    <source>
        <dbReference type="Proteomes" id="UP000485058"/>
    </source>
</evidence>
<feature type="region of interest" description="Disordered" evidence="1">
    <location>
        <begin position="197"/>
        <end position="244"/>
    </location>
</feature>
<protein>
    <submittedName>
        <fullName evidence="2">Uncharacterized protein</fullName>
    </submittedName>
</protein>